<dbReference type="GO" id="GO:0034080">
    <property type="term" value="P:CENP-A containing chromatin assembly"/>
    <property type="evidence" value="ECO:0007669"/>
    <property type="project" value="TreeGrafter"/>
</dbReference>
<reference evidence="1 2" key="1">
    <citation type="submission" date="2018-10" db="EMBL/GenBank/DDBJ databases">
        <title>Complete genome sequence of Malassezia restricta CBS 7877.</title>
        <authorList>
            <person name="Morand S.C."/>
            <person name="Bertignac M."/>
            <person name="Iltis A."/>
            <person name="Kolder I."/>
            <person name="Pirovano W."/>
            <person name="Jourdain R."/>
            <person name="Clavaud C."/>
        </authorList>
    </citation>
    <scope>NUCLEOTIDE SEQUENCE [LARGE SCALE GENOMIC DNA]</scope>
    <source>
        <strain evidence="1 2">CBS 7877</strain>
    </source>
</reference>
<organism evidence="1 2">
    <name type="scientific">Malassezia restricta (strain ATCC 96810 / NBRC 103918 / CBS 7877)</name>
    <name type="common">Seborrheic dermatitis infection agent</name>
    <dbReference type="NCBI Taxonomy" id="425264"/>
    <lineage>
        <taxon>Eukaryota</taxon>
        <taxon>Fungi</taxon>
        <taxon>Dikarya</taxon>
        <taxon>Basidiomycota</taxon>
        <taxon>Ustilaginomycotina</taxon>
        <taxon>Malasseziomycetes</taxon>
        <taxon>Malasseziales</taxon>
        <taxon>Malasseziaceae</taxon>
        <taxon>Malassezia</taxon>
    </lineage>
</organism>
<evidence type="ECO:0000313" key="2">
    <source>
        <dbReference type="Proteomes" id="UP000269793"/>
    </source>
</evidence>
<dbReference type="GO" id="GO:0000939">
    <property type="term" value="C:inner kinetochore"/>
    <property type="evidence" value="ECO:0007669"/>
    <property type="project" value="TreeGrafter"/>
</dbReference>
<evidence type="ECO:0000313" key="1">
    <source>
        <dbReference type="EMBL" id="AYO44817.1"/>
    </source>
</evidence>
<keyword evidence="2" id="KW-1185">Reference proteome</keyword>
<proteinExistence type="predicted"/>
<accession>A0A3G2SD67</accession>
<protein>
    <submittedName>
        <fullName evidence="1">Mis6</fullName>
    </submittedName>
</protein>
<dbReference type="EMBL" id="CP033155">
    <property type="protein sequence ID" value="AYO44817.1"/>
    <property type="molecule type" value="Genomic_DNA"/>
</dbReference>
<dbReference type="STRING" id="425264.A0A3G2SD67"/>
<dbReference type="VEuPathDB" id="FungiDB:DNF11_3867"/>
<name>A0A3G2SD67_MALR7</name>
<dbReference type="PANTHER" id="PTHR48208:SF2">
    <property type="entry name" value="CENTROMERE PROTEIN I"/>
    <property type="match status" value="1"/>
</dbReference>
<dbReference type="PANTHER" id="PTHR48208">
    <property type="entry name" value="CENTROMERE PROTEIN I"/>
    <property type="match status" value="1"/>
</dbReference>
<sequence length="552" mass="60911">MVGVATDRRVPTLTRVAVLDALATCRATPEAQMVLRRSYGVLFSCDTHESIRHVLFPLLCVLTERRHVRAFRIRALLALYDDTKDACVYDLLDTYAMYEPSLLLPADAPPRPMAPVSWHAWRQALGRWNVPEVVPGLSMPYVGSRVPRCIRAAAMMGHDAALGKCLAASFGRLLAAHYAQHRHRKRSVDVPPYEPRDLSLLEGLCVYVEPLPCLPLPLVPILAHVIRCMGHEALRHLSDHVPLQEWERAWTPTLHALARLFRRLPPLAWDDAFPMLIRPLCHLAVMDGVSDVVSAMFMRVLVHALEGWRNLDAPGTQALLACLVELQDALLLDGDPSIAMYVETLHLHAVVPQAGTFPCPFIQLATPTAMQGSILTLDRLCAHVLQMRRSVLASEPHTLDAHVVDAMATALIDMVWSGRAFGQFVQRGLVVDGVMTCDRGAMAVIKQACDELRIVPFVLVASLSHGALLAPLFEQYCNTVLLPGHDIRAPITPSALRGARGAGGLPEHVQYADIRRGFLEWLAGRGAPHLLALLEAFVPSLSHPMLHGNYAR</sequence>
<gene>
    <name evidence="1" type="ORF">DNF11_3867</name>
</gene>
<dbReference type="OrthoDB" id="378564at2759"/>
<dbReference type="Proteomes" id="UP000269793">
    <property type="component" value="Chromosome VIII"/>
</dbReference>
<dbReference type="GO" id="GO:0000070">
    <property type="term" value="P:mitotic sister chromatid segregation"/>
    <property type="evidence" value="ECO:0007669"/>
    <property type="project" value="TreeGrafter"/>
</dbReference>
<dbReference type="AlphaFoldDB" id="A0A3G2SD67"/>